<sequence length="153" mass="17801">MCRMVISFDRSVFAEEAEKIEDALVRTLHEMNLNATVYDEITENTTTTGSYAERITKDDEIMYDILIDLYADEHGYSEHLYYFGTFDEARRYANSYLETIWGEGDETVYDDIEEFYTSKDEERSAQLGNITPFKVTAMTEKGTLPFKARWSIA</sequence>
<evidence type="ECO:0000313" key="1">
    <source>
        <dbReference type="EMBL" id="KKL63443.1"/>
    </source>
</evidence>
<dbReference type="EMBL" id="LAZR01028167">
    <property type="protein sequence ID" value="KKL63443.1"/>
    <property type="molecule type" value="Genomic_DNA"/>
</dbReference>
<reference evidence="1" key="1">
    <citation type="journal article" date="2015" name="Nature">
        <title>Complex archaea that bridge the gap between prokaryotes and eukaryotes.</title>
        <authorList>
            <person name="Spang A."/>
            <person name="Saw J.H."/>
            <person name="Jorgensen S.L."/>
            <person name="Zaremba-Niedzwiedzka K."/>
            <person name="Martijn J."/>
            <person name="Lind A.E."/>
            <person name="van Eijk R."/>
            <person name="Schleper C."/>
            <person name="Guy L."/>
            <person name="Ettema T.J."/>
        </authorList>
    </citation>
    <scope>NUCLEOTIDE SEQUENCE</scope>
</reference>
<accession>A0A0F9DNU8</accession>
<comment type="caution">
    <text evidence="1">The sequence shown here is derived from an EMBL/GenBank/DDBJ whole genome shotgun (WGS) entry which is preliminary data.</text>
</comment>
<dbReference type="AlphaFoldDB" id="A0A0F9DNU8"/>
<protein>
    <submittedName>
        <fullName evidence="1">Uncharacterized protein</fullName>
    </submittedName>
</protein>
<organism evidence="1">
    <name type="scientific">marine sediment metagenome</name>
    <dbReference type="NCBI Taxonomy" id="412755"/>
    <lineage>
        <taxon>unclassified sequences</taxon>
        <taxon>metagenomes</taxon>
        <taxon>ecological metagenomes</taxon>
    </lineage>
</organism>
<name>A0A0F9DNU8_9ZZZZ</name>
<proteinExistence type="predicted"/>
<gene>
    <name evidence="1" type="ORF">LCGC14_2175060</name>
</gene>